<comment type="subunit">
    <text evidence="1">Homotetramer.</text>
</comment>
<dbReference type="GO" id="GO:0070402">
    <property type="term" value="F:NADPH binding"/>
    <property type="evidence" value="ECO:0007669"/>
    <property type="project" value="TreeGrafter"/>
</dbReference>
<dbReference type="CDD" id="cd20175">
    <property type="entry name" value="ThyX"/>
    <property type="match status" value="1"/>
</dbReference>
<feature type="binding site" evidence="1">
    <location>
        <position position="89"/>
    </location>
    <ligand>
        <name>FAD</name>
        <dbReference type="ChEBI" id="CHEBI:57692"/>
        <note>ligand shared between neighboring subunits</note>
    </ligand>
</feature>
<feature type="binding site" description="in other chain" evidence="1">
    <location>
        <begin position="89"/>
        <end position="93"/>
    </location>
    <ligand>
        <name>dUMP</name>
        <dbReference type="ChEBI" id="CHEBI:246422"/>
        <note>ligand shared between dimeric partners</note>
    </ligand>
</feature>
<dbReference type="EMBL" id="CP003732">
    <property type="protein sequence ID" value="AFV10736.1"/>
    <property type="molecule type" value="Genomic_DNA"/>
</dbReference>
<dbReference type="GO" id="GO:0032259">
    <property type="term" value="P:methylation"/>
    <property type="evidence" value="ECO:0007669"/>
    <property type="project" value="UniProtKB-KW"/>
</dbReference>
<keyword evidence="1 2" id="KW-0489">Methyltransferase</keyword>
<dbReference type="GO" id="GO:0004799">
    <property type="term" value="F:thymidylate synthase activity"/>
    <property type="evidence" value="ECO:0007669"/>
    <property type="project" value="TreeGrafter"/>
</dbReference>
<reference evidence="2 3" key="1">
    <citation type="journal article" date="2012" name="BMC Genomics">
        <title>Genome-guided analysis of physiological and morphological traits of the fermentative acetate oxidizer Thermacetogenium phaeum.</title>
        <authorList>
            <person name="Oehler D."/>
            <person name="Poehlein A."/>
            <person name="Leimbach A."/>
            <person name="Muller N."/>
            <person name="Daniel R."/>
            <person name="Gottschalk G."/>
            <person name="Schink B."/>
        </authorList>
    </citation>
    <scope>NUCLEOTIDE SEQUENCE [LARGE SCALE GENOMIC DNA]</scope>
    <source>
        <strain evidence="3">ATCC BAA-254 / DSM 26808 / PB</strain>
    </source>
</reference>
<evidence type="ECO:0000313" key="2">
    <source>
        <dbReference type="EMBL" id="AFV10736.1"/>
    </source>
</evidence>
<keyword evidence="1" id="KW-0274">FAD</keyword>
<dbReference type="InterPro" id="IPR036098">
    <property type="entry name" value="Thymidylate_synthase_ThyX_sf"/>
</dbReference>
<dbReference type="NCBIfam" id="TIGR02170">
    <property type="entry name" value="thyX"/>
    <property type="match status" value="1"/>
</dbReference>
<dbReference type="Gene3D" id="3.30.1360.170">
    <property type="match status" value="1"/>
</dbReference>
<dbReference type="eggNOG" id="COG1351">
    <property type="taxonomic scope" value="Bacteria"/>
</dbReference>
<comment type="pathway">
    <text evidence="1">Pyrimidine metabolism; dTTP biosynthesis.</text>
</comment>
<dbReference type="GO" id="GO:0006231">
    <property type="term" value="P:dTMP biosynthetic process"/>
    <property type="evidence" value="ECO:0007669"/>
    <property type="project" value="UniProtKB-UniRule"/>
</dbReference>
<dbReference type="STRING" id="1089553.Tph_c04940"/>
<dbReference type="GO" id="GO:0006235">
    <property type="term" value="P:dTTP biosynthetic process"/>
    <property type="evidence" value="ECO:0007669"/>
    <property type="project" value="UniProtKB-UniRule"/>
</dbReference>
<proteinExistence type="inferred from homology"/>
<dbReference type="GO" id="GO:0050797">
    <property type="term" value="F:thymidylate synthase (FAD) activity"/>
    <property type="evidence" value="ECO:0007669"/>
    <property type="project" value="UniProtKB-UniRule"/>
</dbReference>
<dbReference type="AlphaFoldDB" id="K4LCS0"/>
<feature type="binding site" evidence="1">
    <location>
        <position position="164"/>
    </location>
    <ligand>
        <name>FAD</name>
        <dbReference type="ChEBI" id="CHEBI:57692"/>
        <note>ligand shared between neighboring subunits</note>
    </ligand>
</feature>
<dbReference type="UniPathway" id="UPA00575"/>
<dbReference type="SUPFAM" id="SSF69796">
    <property type="entry name" value="Thymidylate synthase-complementing protein Thy1"/>
    <property type="match status" value="1"/>
</dbReference>
<dbReference type="KEGG" id="tpz:Tph_c04940"/>
<keyword evidence="1 2" id="KW-0808">Transferase</keyword>
<dbReference type="InterPro" id="IPR003669">
    <property type="entry name" value="Thymidylate_synthase_ThyX"/>
</dbReference>
<dbReference type="PANTHER" id="PTHR34934">
    <property type="entry name" value="FLAVIN-DEPENDENT THYMIDYLATE SYNTHASE"/>
    <property type="match status" value="1"/>
</dbReference>
<gene>
    <name evidence="1 2" type="primary">thyX</name>
    <name evidence="2" type="ordered locus">Tph_c04940</name>
</gene>
<feature type="binding site" evidence="1">
    <location>
        <position position="169"/>
    </location>
    <ligand>
        <name>dUMP</name>
        <dbReference type="ChEBI" id="CHEBI:246422"/>
        <note>ligand shared between dimeric partners</note>
    </ligand>
</feature>
<keyword evidence="3" id="KW-1185">Reference proteome</keyword>
<comment type="function">
    <text evidence="1">Catalyzes the reductive methylation of 2'-deoxyuridine-5'-monophosphate (dUMP) to 2'-deoxythymidine-5'-monophosphate (dTMP) while utilizing 5,10-methylenetetrahydrofolate (mTHF) as the methyl donor, and NADPH and FADH(2) as the reductant.</text>
</comment>
<name>K4LCS0_THEPS</name>
<feature type="binding site" description="in other chain" evidence="1">
    <location>
        <position position="142"/>
    </location>
    <ligand>
        <name>dUMP</name>
        <dbReference type="ChEBI" id="CHEBI:246422"/>
        <note>ligand shared between dimeric partners</note>
    </ligand>
</feature>
<comment type="cofactor">
    <cofactor evidence="1">
        <name>FAD</name>
        <dbReference type="ChEBI" id="CHEBI:57692"/>
    </cofactor>
    <text evidence="1">Binds 4 FAD per tetramer. Each FAD binding site is formed by three monomers.</text>
</comment>
<evidence type="ECO:0000313" key="3">
    <source>
        <dbReference type="Proteomes" id="UP000000467"/>
    </source>
</evidence>
<dbReference type="PANTHER" id="PTHR34934:SF1">
    <property type="entry name" value="FLAVIN-DEPENDENT THYMIDYLATE SYNTHASE"/>
    <property type="match status" value="1"/>
</dbReference>
<dbReference type="GO" id="GO:0050660">
    <property type="term" value="F:flavin adenine dinucleotide binding"/>
    <property type="evidence" value="ECO:0007669"/>
    <property type="project" value="UniProtKB-UniRule"/>
</dbReference>
<evidence type="ECO:0000256" key="1">
    <source>
        <dbReference type="HAMAP-Rule" id="MF_01408"/>
    </source>
</evidence>
<feature type="binding site" evidence="1">
    <location>
        <begin position="78"/>
        <end position="81"/>
    </location>
    <ligand>
        <name>dUMP</name>
        <dbReference type="ChEBI" id="CHEBI:246422"/>
        <note>ligand shared between dimeric partners</note>
    </ligand>
</feature>
<dbReference type="Pfam" id="PF02511">
    <property type="entry name" value="Thy1"/>
    <property type="match status" value="1"/>
</dbReference>
<keyword evidence="1" id="KW-0521">NADP</keyword>
<keyword evidence="1" id="KW-0285">Flavoprotein</keyword>
<dbReference type="EC" id="2.1.1.148" evidence="1"/>
<comment type="catalytic activity">
    <reaction evidence="1">
        <text>dUMP + (6R)-5,10-methylene-5,6,7,8-tetrahydrofolate + NADPH + H(+) = dTMP + (6S)-5,6,7,8-tetrahydrofolate + NADP(+)</text>
        <dbReference type="Rhea" id="RHEA:29043"/>
        <dbReference type="ChEBI" id="CHEBI:15378"/>
        <dbReference type="ChEBI" id="CHEBI:15636"/>
        <dbReference type="ChEBI" id="CHEBI:57453"/>
        <dbReference type="ChEBI" id="CHEBI:57783"/>
        <dbReference type="ChEBI" id="CHEBI:58349"/>
        <dbReference type="ChEBI" id="CHEBI:63528"/>
        <dbReference type="ChEBI" id="CHEBI:246422"/>
        <dbReference type="EC" id="2.1.1.148"/>
    </reaction>
</comment>
<feature type="binding site" evidence="1">
    <location>
        <begin position="158"/>
        <end position="160"/>
    </location>
    <ligand>
        <name>FAD</name>
        <dbReference type="ChEBI" id="CHEBI:57692"/>
        <note>ligand shared between neighboring subunits</note>
    </ligand>
</feature>
<sequence length="238" mass="26505">MDMKVELIAYTPEPEATVAAAARLCYSSRGAVGLKEALTDAEAASLIKRLISMGHLSPTEHASFTFAIEGVSRALSHQLVRHRIASYSQKSQRYVDENNFSYIVPPSIAAQPDALELYRKAMEELREAYRKLAGVVPREDARYLLPNAAETKLVCTMNARSLYNFFRLRCCRRAQWEIRELALKMREEVRRVAPVLFALAGPSCETEGICWEGEFSCGRAREVRSRGVAADGGDDLGA</sequence>
<dbReference type="Proteomes" id="UP000000467">
    <property type="component" value="Chromosome"/>
</dbReference>
<feature type="active site" description="Involved in ionization of N3 of dUMP, leading to its activation" evidence="1">
    <location>
        <position position="169"/>
    </location>
</feature>
<organism evidence="2 3">
    <name type="scientific">Thermacetogenium phaeum (strain ATCC BAA-254 / DSM 26808 / PB)</name>
    <dbReference type="NCBI Taxonomy" id="1089553"/>
    <lineage>
        <taxon>Bacteria</taxon>
        <taxon>Bacillati</taxon>
        <taxon>Bacillota</taxon>
        <taxon>Clostridia</taxon>
        <taxon>Thermoanaerobacterales</taxon>
        <taxon>Thermoanaerobacteraceae</taxon>
        <taxon>Thermacetogenium</taxon>
    </lineage>
</organism>
<feature type="binding site" evidence="1">
    <location>
        <begin position="81"/>
        <end position="83"/>
    </location>
    <ligand>
        <name>FAD</name>
        <dbReference type="ChEBI" id="CHEBI:57692"/>
        <note>ligand shared between neighboring subunits</note>
    </ligand>
</feature>
<keyword evidence="1" id="KW-0545">Nucleotide biosynthesis</keyword>
<dbReference type="HOGENOM" id="CLU_077585_0_0_9"/>
<comment type="similarity">
    <text evidence="1">Belongs to the thymidylate synthase ThyX family.</text>
</comment>
<feature type="binding site" evidence="1">
    <location>
        <position position="57"/>
    </location>
    <ligand>
        <name>FAD</name>
        <dbReference type="ChEBI" id="CHEBI:57692"/>
        <note>ligand shared between neighboring subunits</note>
    </ligand>
</feature>
<accession>K4LCS0</accession>
<dbReference type="PROSITE" id="PS51331">
    <property type="entry name" value="THYX"/>
    <property type="match status" value="1"/>
</dbReference>
<protein>
    <recommendedName>
        <fullName evidence="1">Flavin-dependent thymidylate synthase</fullName>
        <shortName evidence="1">FDTS</shortName>
        <ecNumber evidence="1">2.1.1.148</ecNumber>
    </recommendedName>
    <alternativeName>
        <fullName evidence="1">FAD-dependent thymidylate synthase</fullName>
    </alternativeName>
    <alternativeName>
        <fullName evidence="1">Thymidylate synthase ThyX</fullName>
        <shortName evidence="1">TS</shortName>
        <shortName evidence="1">TSase</shortName>
    </alternativeName>
</protein>
<dbReference type="HAMAP" id="MF_01408">
    <property type="entry name" value="ThyX"/>
    <property type="match status" value="1"/>
</dbReference>